<reference evidence="2" key="1">
    <citation type="submission" date="2017-01" db="EMBL/GenBank/DDBJ databases">
        <authorList>
            <person name="Varghese N."/>
            <person name="Submissions S."/>
        </authorList>
    </citation>
    <scope>NUCLEOTIDE SEQUENCE [LARGE SCALE GENOMIC DNA]</scope>
    <source>
        <strain evidence="2">DSM 18017</strain>
    </source>
</reference>
<dbReference type="EMBL" id="FTOL01000001">
    <property type="protein sequence ID" value="SIS64901.1"/>
    <property type="molecule type" value="Genomic_DNA"/>
</dbReference>
<sequence>MERNIPNREGPVHEINSKKQNIYFVKSGETLESISESLNLENPTYLRDYHNERCQPFDIIPEEGTLRLLQKIYIPDSEEIIQINALIKQRGESLYHKFSEGKIPFDIEKLQGNYQVKQSESDDEAKKSEYAYTLNFSFIKEKEERYYIDFSMSDFKKDGQEPEEKINTLASAFVRVIYPITFVVDHAGNLTDVQTHKDIGQIIDEIEELKKYHSGSYAASHIDQMKHKIADPQVMFESLKNILAIQFLLGQFYQAVYMRNISVPYNSEFSWLAPASPIRMEMVNQVLSQYESGFLEILQVGKSRDYRTVQELYYTDQEYDPLAKLYSKSLTAEHFAIYSLNSEDFSIRKIKADFKIQIADYEKTITFELEKITE</sequence>
<evidence type="ECO:0000313" key="2">
    <source>
        <dbReference type="Proteomes" id="UP000186744"/>
    </source>
</evidence>
<dbReference type="OrthoDB" id="1267051at2"/>
<dbReference type="AlphaFoldDB" id="A0A1N7KTM5"/>
<accession>A0A1N7KTM5</accession>
<organism evidence="1 2">
    <name type="scientific">Chryseobacterium ureilyticum</name>
    <dbReference type="NCBI Taxonomy" id="373668"/>
    <lineage>
        <taxon>Bacteria</taxon>
        <taxon>Pseudomonadati</taxon>
        <taxon>Bacteroidota</taxon>
        <taxon>Flavobacteriia</taxon>
        <taxon>Flavobacteriales</taxon>
        <taxon>Weeksellaceae</taxon>
        <taxon>Chryseobacterium group</taxon>
        <taxon>Chryseobacterium</taxon>
    </lineage>
</organism>
<keyword evidence="2" id="KW-1185">Reference proteome</keyword>
<protein>
    <recommendedName>
        <fullName evidence="3">LysM domain-containing protein</fullName>
    </recommendedName>
</protein>
<dbReference type="RefSeq" id="WP_076549978.1">
    <property type="nucleotide sequence ID" value="NZ_FTOL01000001.1"/>
</dbReference>
<dbReference type="Proteomes" id="UP000186744">
    <property type="component" value="Unassembled WGS sequence"/>
</dbReference>
<evidence type="ECO:0000313" key="1">
    <source>
        <dbReference type="EMBL" id="SIS64901.1"/>
    </source>
</evidence>
<dbReference type="STRING" id="373668.SAMN05421786_101735"/>
<evidence type="ECO:0008006" key="3">
    <source>
        <dbReference type="Google" id="ProtNLM"/>
    </source>
</evidence>
<name>A0A1N7KTM5_9FLAO</name>
<gene>
    <name evidence="1" type="ORF">SAMN05421786_101735</name>
</gene>
<proteinExistence type="predicted"/>